<dbReference type="AlphaFoldDB" id="A0A4V2FWR2"/>
<proteinExistence type="predicted"/>
<feature type="transmembrane region" description="Helical" evidence="1">
    <location>
        <begin position="60"/>
        <end position="81"/>
    </location>
</feature>
<keyword evidence="3" id="KW-1185">Reference proteome</keyword>
<feature type="transmembrane region" description="Helical" evidence="1">
    <location>
        <begin position="93"/>
        <end position="110"/>
    </location>
</feature>
<feature type="transmembrane region" description="Helical" evidence="1">
    <location>
        <begin position="25"/>
        <end position="48"/>
    </location>
</feature>
<dbReference type="Pfam" id="PF19545">
    <property type="entry name" value="DUF6069"/>
    <property type="match status" value="1"/>
</dbReference>
<name>A0A4V2FWR2_9ACTN</name>
<evidence type="ECO:0000256" key="1">
    <source>
        <dbReference type="SAM" id="Phobius"/>
    </source>
</evidence>
<dbReference type="Proteomes" id="UP000292027">
    <property type="component" value="Unassembled WGS sequence"/>
</dbReference>
<protein>
    <submittedName>
        <fullName evidence="2">Uncharacterized protein</fullName>
    </submittedName>
</protein>
<dbReference type="RefSeq" id="WP_130447343.1">
    <property type="nucleotide sequence ID" value="NZ_SHKR01000015.1"/>
</dbReference>
<comment type="caution">
    <text evidence="2">The sequence shown here is derived from an EMBL/GenBank/DDBJ whole genome shotgun (WGS) entry which is preliminary data.</text>
</comment>
<accession>A0A4V2FWR2</accession>
<feature type="transmembrane region" description="Helical" evidence="1">
    <location>
        <begin position="116"/>
        <end position="137"/>
    </location>
</feature>
<keyword evidence="1" id="KW-0472">Membrane</keyword>
<dbReference type="OrthoDB" id="5008026at2"/>
<evidence type="ECO:0000313" key="2">
    <source>
        <dbReference type="EMBL" id="RZU10826.1"/>
    </source>
</evidence>
<dbReference type="InterPro" id="IPR045713">
    <property type="entry name" value="DUF6069"/>
</dbReference>
<sequence length="147" mass="14993">MPTPIRISDPTPATDARRVPGRSRLVVVAVAAAAALADWAILAPLAGLTLTARQGGIQHIGAAAVLAATIVVAFAGWGLLAILERRSPRARDAWTVIATIVCVLSLGSPLTNGIGLGAKLGLASLHLIVGVTVILGLRRTALSAERC</sequence>
<evidence type="ECO:0000313" key="3">
    <source>
        <dbReference type="Proteomes" id="UP000292027"/>
    </source>
</evidence>
<reference evidence="2 3" key="1">
    <citation type="journal article" date="2015" name="Stand. Genomic Sci.">
        <title>Genomic Encyclopedia of Bacterial and Archaeal Type Strains, Phase III: the genomes of soil and plant-associated and newly described type strains.</title>
        <authorList>
            <person name="Whitman W.B."/>
            <person name="Woyke T."/>
            <person name="Klenk H.P."/>
            <person name="Zhou Y."/>
            <person name="Lilburn T.G."/>
            <person name="Beck B.J."/>
            <person name="De Vos P."/>
            <person name="Vandamme P."/>
            <person name="Eisen J.A."/>
            <person name="Garrity G."/>
            <person name="Hugenholtz P."/>
            <person name="Kyrpides N.C."/>
        </authorList>
    </citation>
    <scope>NUCLEOTIDE SEQUENCE [LARGE SCALE GENOMIC DNA]</scope>
    <source>
        <strain evidence="2 3">VKM Ac-2540</strain>
    </source>
</reference>
<keyword evidence="1" id="KW-1133">Transmembrane helix</keyword>
<gene>
    <name evidence="2" type="ORF">EV645_5981</name>
</gene>
<keyword evidence="1" id="KW-0812">Transmembrane</keyword>
<organism evidence="2 3">
    <name type="scientific">Kribbella rubisoli</name>
    <dbReference type="NCBI Taxonomy" id="3075929"/>
    <lineage>
        <taxon>Bacteria</taxon>
        <taxon>Bacillati</taxon>
        <taxon>Actinomycetota</taxon>
        <taxon>Actinomycetes</taxon>
        <taxon>Propionibacteriales</taxon>
        <taxon>Kribbellaceae</taxon>
        <taxon>Kribbella</taxon>
    </lineage>
</organism>
<dbReference type="EMBL" id="SHKR01000015">
    <property type="protein sequence ID" value="RZU10826.1"/>
    <property type="molecule type" value="Genomic_DNA"/>
</dbReference>